<dbReference type="InterPro" id="IPR008969">
    <property type="entry name" value="CarboxyPept-like_regulatory"/>
</dbReference>
<evidence type="ECO:0008006" key="3">
    <source>
        <dbReference type="Google" id="ProtNLM"/>
    </source>
</evidence>
<organism evidence="1 2">
    <name type="scientific">Geothermobacter hydrogeniphilus</name>
    <dbReference type="NCBI Taxonomy" id="1969733"/>
    <lineage>
        <taxon>Bacteria</taxon>
        <taxon>Pseudomonadati</taxon>
        <taxon>Thermodesulfobacteriota</taxon>
        <taxon>Desulfuromonadia</taxon>
        <taxon>Desulfuromonadales</taxon>
        <taxon>Geothermobacteraceae</taxon>
        <taxon>Geothermobacter</taxon>
    </lineage>
</organism>
<name>A0A1X0XMU1_9BACT</name>
<accession>A0A1X0XMU1</accession>
<sequence length="349" mass="37325">MRVVACFFLLLILFFSAGCSWLGGTPAGPLLSGRTMLHGQPAAGIRVEAYPAGSYSLAEPAPYASPASDAEGRFALHLPAGRYYLLARGRGLFAYYGRNPVILGEEGVRDLNIGLVRDAKQEPELDPMVVSGALIRVSLNGEPLPGATLYAYLDLTSEMKGMGYAMTGPSDDEGIAELALPAGTYYLLARKRADGSGVGPLRAGDFTGYYPGNPVQVHEGEVLRLDIPMLQVPEKSADLQQSLFGRTSLAGVIRDSSGKPVSGARVVVYRDSRMLNRPDYVSNPTGANGRFLISLPEGGRYYLAGRNTLGGAPGPGDLYGTWNGSDDHSLVVKTGQHLRDIEIVVEEMW</sequence>
<dbReference type="STRING" id="1969733.B5V00_15920"/>
<proteinExistence type="predicted"/>
<evidence type="ECO:0000313" key="2">
    <source>
        <dbReference type="Proteomes" id="UP000193136"/>
    </source>
</evidence>
<dbReference type="EMBL" id="NAAD01000033">
    <property type="protein sequence ID" value="ORJ54254.1"/>
    <property type="molecule type" value="Genomic_DNA"/>
</dbReference>
<keyword evidence="2" id="KW-1185">Reference proteome</keyword>
<dbReference type="AlphaFoldDB" id="A0A1X0XMU1"/>
<protein>
    <recommendedName>
        <fullName evidence="3">Carboxypeptidase regulatory-like domain-containing protein</fullName>
    </recommendedName>
</protein>
<dbReference type="PROSITE" id="PS51257">
    <property type="entry name" value="PROKAR_LIPOPROTEIN"/>
    <property type="match status" value="1"/>
</dbReference>
<reference evidence="1 2" key="1">
    <citation type="submission" date="2017-03" db="EMBL/GenBank/DDBJ databases">
        <title>Genome sequence of Geothermobacter sp. EPR-M, Deep-Sea Iron Reducer.</title>
        <authorList>
            <person name="Tully B."/>
            <person name="Savalia P."/>
            <person name="Abuyen K."/>
            <person name="Baughan C."/>
            <person name="Romero E."/>
            <person name="Ronkowski C."/>
            <person name="Torres B."/>
            <person name="Tremblay J."/>
            <person name="Trujillo A."/>
            <person name="Tyler M."/>
            <person name="Perez-Rodriguez I."/>
            <person name="Amend J."/>
        </authorList>
    </citation>
    <scope>NUCLEOTIDE SEQUENCE [LARGE SCALE GENOMIC DNA]</scope>
    <source>
        <strain evidence="1 2">EPR-M</strain>
    </source>
</reference>
<evidence type="ECO:0000313" key="1">
    <source>
        <dbReference type="EMBL" id="ORJ54254.1"/>
    </source>
</evidence>
<comment type="caution">
    <text evidence="1">The sequence shown here is derived from an EMBL/GenBank/DDBJ whole genome shotgun (WGS) entry which is preliminary data.</text>
</comment>
<dbReference type="SUPFAM" id="SSF49464">
    <property type="entry name" value="Carboxypeptidase regulatory domain-like"/>
    <property type="match status" value="1"/>
</dbReference>
<dbReference type="Proteomes" id="UP000193136">
    <property type="component" value="Unassembled WGS sequence"/>
</dbReference>
<gene>
    <name evidence="1" type="ORF">B5V00_15920</name>
</gene>